<reference evidence="1 2" key="1">
    <citation type="submission" date="2024-05" db="EMBL/GenBank/DDBJ databases">
        <title>Halomonas sp. SSM6 16S ribosomal RNA gene Genome sequencing and assembly.</title>
        <authorList>
            <person name="Yook S."/>
        </authorList>
    </citation>
    <scope>NUCLEOTIDE SEQUENCE [LARGE SCALE GENOMIC DNA]</scope>
    <source>
        <strain evidence="1 2">SSM6</strain>
    </source>
</reference>
<comment type="caution">
    <text evidence="1">The sequence shown here is derived from an EMBL/GenBank/DDBJ whole genome shotgun (WGS) entry which is preliminary data.</text>
</comment>
<evidence type="ECO:0000313" key="1">
    <source>
        <dbReference type="EMBL" id="MEQ6916879.1"/>
    </source>
</evidence>
<protein>
    <submittedName>
        <fullName evidence="1">Uncharacterized protein</fullName>
    </submittedName>
</protein>
<dbReference type="Proteomes" id="UP001442468">
    <property type="component" value="Unassembled WGS sequence"/>
</dbReference>
<organism evidence="1 2">
    <name type="scientific">Halomonas aquatica</name>
    <dbReference type="NCBI Taxonomy" id="3151123"/>
    <lineage>
        <taxon>Bacteria</taxon>
        <taxon>Pseudomonadati</taxon>
        <taxon>Pseudomonadota</taxon>
        <taxon>Gammaproteobacteria</taxon>
        <taxon>Oceanospirillales</taxon>
        <taxon>Halomonadaceae</taxon>
        <taxon>Halomonas</taxon>
    </lineage>
</organism>
<keyword evidence="2" id="KW-1185">Reference proteome</keyword>
<dbReference type="RefSeq" id="WP_349761137.1">
    <property type="nucleotide sequence ID" value="NZ_JBEGCJ010000002.1"/>
</dbReference>
<name>A0ABV1NCU2_9GAMM</name>
<accession>A0ABV1NCU2</accession>
<proteinExistence type="predicted"/>
<dbReference type="EMBL" id="JBEGCJ010000002">
    <property type="protein sequence ID" value="MEQ6916879.1"/>
    <property type="molecule type" value="Genomic_DNA"/>
</dbReference>
<evidence type="ECO:0000313" key="2">
    <source>
        <dbReference type="Proteomes" id="UP001442468"/>
    </source>
</evidence>
<sequence length="152" mass="17245">MKALYHYTSERQHLPVILASGELRGRADMAGARPLIWFSAHPFWEPTATKPRWMGGLLVPQTFEEYYDVFGCVRFALPTCDGRLMDWRRACKFAGIPKRDRWALESVGAKEGGHPRHWFALAGPVPLAELRAEQLVGSQWQSLRVEEGASHV</sequence>
<gene>
    <name evidence="1" type="ORF">ABE960_04985</name>
</gene>